<evidence type="ECO:0000313" key="3">
    <source>
        <dbReference type="Proteomes" id="UP000677082"/>
    </source>
</evidence>
<feature type="transmembrane region" description="Helical" evidence="1">
    <location>
        <begin position="12"/>
        <end position="31"/>
    </location>
</feature>
<evidence type="ECO:0008006" key="4">
    <source>
        <dbReference type="Google" id="ProtNLM"/>
    </source>
</evidence>
<dbReference type="AlphaFoldDB" id="A0A919W556"/>
<reference evidence="2 3" key="1">
    <citation type="submission" date="2021-03" db="EMBL/GenBank/DDBJ databases">
        <title>Whole genome shotgun sequence of Actinoplanes toevensis NBRC 105298.</title>
        <authorList>
            <person name="Komaki H."/>
            <person name="Tamura T."/>
        </authorList>
    </citation>
    <scope>NUCLEOTIDE SEQUENCE [LARGE SCALE GENOMIC DNA]</scope>
    <source>
        <strain evidence="2 3">NBRC 105298</strain>
    </source>
</reference>
<keyword evidence="1" id="KW-1133">Transmembrane helix</keyword>
<dbReference type="EMBL" id="BOQN01000087">
    <property type="protein sequence ID" value="GIM95029.1"/>
    <property type="molecule type" value="Genomic_DNA"/>
</dbReference>
<gene>
    <name evidence="2" type="ORF">Ato02nite_068220</name>
</gene>
<dbReference type="Proteomes" id="UP000677082">
    <property type="component" value="Unassembled WGS sequence"/>
</dbReference>
<name>A0A919W556_9ACTN</name>
<protein>
    <recommendedName>
        <fullName evidence="4">Transmembrane protein</fullName>
    </recommendedName>
</protein>
<sequence>MFVAGRGARRWGLVACGFLLVVGWGAFWWLAVPRHEICALTFPAPAGCGAGRVAVAALWSLITAVLYGVALLVAVRAPRSRWPVTVALALILAVVYGFFAVLYA</sequence>
<feature type="transmembrane region" description="Helical" evidence="1">
    <location>
        <begin position="82"/>
        <end position="103"/>
    </location>
</feature>
<feature type="transmembrane region" description="Helical" evidence="1">
    <location>
        <begin position="51"/>
        <end position="75"/>
    </location>
</feature>
<accession>A0A919W556</accession>
<keyword evidence="3" id="KW-1185">Reference proteome</keyword>
<evidence type="ECO:0000256" key="1">
    <source>
        <dbReference type="SAM" id="Phobius"/>
    </source>
</evidence>
<organism evidence="2 3">
    <name type="scientific">Paractinoplanes toevensis</name>
    <dbReference type="NCBI Taxonomy" id="571911"/>
    <lineage>
        <taxon>Bacteria</taxon>
        <taxon>Bacillati</taxon>
        <taxon>Actinomycetota</taxon>
        <taxon>Actinomycetes</taxon>
        <taxon>Micromonosporales</taxon>
        <taxon>Micromonosporaceae</taxon>
        <taxon>Paractinoplanes</taxon>
    </lineage>
</organism>
<keyword evidence="1" id="KW-0472">Membrane</keyword>
<comment type="caution">
    <text evidence="2">The sequence shown here is derived from an EMBL/GenBank/DDBJ whole genome shotgun (WGS) entry which is preliminary data.</text>
</comment>
<keyword evidence="1" id="KW-0812">Transmembrane</keyword>
<dbReference type="RefSeq" id="WP_213010760.1">
    <property type="nucleotide sequence ID" value="NZ_BOQN01000087.1"/>
</dbReference>
<proteinExistence type="predicted"/>
<evidence type="ECO:0000313" key="2">
    <source>
        <dbReference type="EMBL" id="GIM95029.1"/>
    </source>
</evidence>